<dbReference type="RefSeq" id="WP_184937673.1">
    <property type="nucleotide sequence ID" value="NZ_JACHJV010000001.1"/>
</dbReference>
<dbReference type="SMART" id="SM00387">
    <property type="entry name" value="HATPase_c"/>
    <property type="match status" value="1"/>
</dbReference>
<evidence type="ECO:0000313" key="14">
    <source>
        <dbReference type="Proteomes" id="UP000540506"/>
    </source>
</evidence>
<evidence type="ECO:0000256" key="6">
    <source>
        <dbReference type="ARBA" id="ARBA00022692"/>
    </source>
</evidence>
<evidence type="ECO:0000256" key="8">
    <source>
        <dbReference type="ARBA" id="ARBA00022989"/>
    </source>
</evidence>
<dbReference type="InterPro" id="IPR036890">
    <property type="entry name" value="HATPase_C_sf"/>
</dbReference>
<keyword evidence="4" id="KW-0597">Phosphoprotein</keyword>
<keyword evidence="8 11" id="KW-1133">Transmembrane helix</keyword>
<feature type="transmembrane region" description="Helical" evidence="11">
    <location>
        <begin position="178"/>
        <end position="200"/>
    </location>
</feature>
<comment type="subcellular location">
    <subcellularLocation>
        <location evidence="2">Cell membrane</location>
    </subcellularLocation>
</comment>
<comment type="catalytic activity">
    <reaction evidence="1">
        <text>ATP + protein L-histidine = ADP + protein N-phospho-L-histidine.</text>
        <dbReference type="EC" id="2.7.13.3"/>
    </reaction>
</comment>
<keyword evidence="7 13" id="KW-0418">Kinase</keyword>
<organism evidence="13 14">
    <name type="scientific">Kitasatospora kifunensis</name>
    <name type="common">Streptomyces kifunensis</name>
    <dbReference type="NCBI Taxonomy" id="58351"/>
    <lineage>
        <taxon>Bacteria</taxon>
        <taxon>Bacillati</taxon>
        <taxon>Actinomycetota</taxon>
        <taxon>Actinomycetes</taxon>
        <taxon>Kitasatosporales</taxon>
        <taxon>Streptomycetaceae</taxon>
        <taxon>Kitasatospora</taxon>
    </lineage>
</organism>
<proteinExistence type="predicted"/>
<evidence type="ECO:0000259" key="12">
    <source>
        <dbReference type="PROSITE" id="PS50109"/>
    </source>
</evidence>
<dbReference type="Pfam" id="PF00512">
    <property type="entry name" value="HisKA"/>
    <property type="match status" value="1"/>
</dbReference>
<evidence type="ECO:0000256" key="4">
    <source>
        <dbReference type="ARBA" id="ARBA00022553"/>
    </source>
</evidence>
<dbReference type="InterPro" id="IPR050428">
    <property type="entry name" value="TCS_sensor_his_kinase"/>
</dbReference>
<dbReference type="Pfam" id="PF02518">
    <property type="entry name" value="HATPase_c"/>
    <property type="match status" value="1"/>
</dbReference>
<dbReference type="PRINTS" id="PR00344">
    <property type="entry name" value="BCTRLSENSOR"/>
</dbReference>
<dbReference type="InterPro" id="IPR003594">
    <property type="entry name" value="HATPase_dom"/>
</dbReference>
<dbReference type="CDD" id="cd00082">
    <property type="entry name" value="HisKA"/>
    <property type="match status" value="1"/>
</dbReference>
<evidence type="ECO:0000256" key="1">
    <source>
        <dbReference type="ARBA" id="ARBA00000085"/>
    </source>
</evidence>
<reference evidence="13 14" key="1">
    <citation type="submission" date="2020-08" db="EMBL/GenBank/DDBJ databases">
        <title>Sequencing the genomes of 1000 actinobacteria strains.</title>
        <authorList>
            <person name="Klenk H.-P."/>
        </authorList>
    </citation>
    <scope>NUCLEOTIDE SEQUENCE [LARGE SCALE GENOMIC DNA]</scope>
    <source>
        <strain evidence="13 14">DSM 41654</strain>
    </source>
</reference>
<keyword evidence="6 11" id="KW-0812">Transmembrane</keyword>
<evidence type="ECO:0000313" key="13">
    <source>
        <dbReference type="EMBL" id="MBB4925457.1"/>
    </source>
</evidence>
<dbReference type="EC" id="2.7.13.3" evidence="3"/>
<dbReference type="PROSITE" id="PS50109">
    <property type="entry name" value="HIS_KIN"/>
    <property type="match status" value="1"/>
</dbReference>
<dbReference type="Gene3D" id="3.30.565.10">
    <property type="entry name" value="Histidine kinase-like ATPase, C-terminal domain"/>
    <property type="match status" value="1"/>
</dbReference>
<keyword evidence="5 13" id="KW-0808">Transferase</keyword>
<feature type="domain" description="Histidine kinase" evidence="12">
    <location>
        <begin position="221"/>
        <end position="426"/>
    </location>
</feature>
<dbReference type="SMART" id="SM00388">
    <property type="entry name" value="HisKA"/>
    <property type="match status" value="1"/>
</dbReference>
<dbReference type="Proteomes" id="UP000540506">
    <property type="component" value="Unassembled WGS sequence"/>
</dbReference>
<dbReference type="SUPFAM" id="SSF55874">
    <property type="entry name" value="ATPase domain of HSP90 chaperone/DNA topoisomerase II/histidine kinase"/>
    <property type="match status" value="1"/>
</dbReference>
<dbReference type="EMBL" id="JACHJV010000001">
    <property type="protein sequence ID" value="MBB4925457.1"/>
    <property type="molecule type" value="Genomic_DNA"/>
</dbReference>
<evidence type="ECO:0000256" key="7">
    <source>
        <dbReference type="ARBA" id="ARBA00022777"/>
    </source>
</evidence>
<protein>
    <recommendedName>
        <fullName evidence="3">histidine kinase</fullName>
        <ecNumber evidence="3">2.7.13.3</ecNumber>
    </recommendedName>
</protein>
<sequence length="426" mass="44574">MTSPAARGLRRLRWTLTLLFAGTTAACLLVLATLAAHTDAHSRVKELDNDVARRAGGLARALWFDNDTLAVDSLNEDELARGADVLGAVQVPPGGGTGLPSVVRWVRPDTAHLPGNELLARLWAQVQSSQDSTLATGPGGSGRMMRWAAAPVWNGDTVAALVVVGADPAQSRADHERLVRWLLLGCSALVLAAAAIGHLLSGRAMRPALLGLERQEQFLTEAAHELRTPLATLRLAVERAASAPRGAPAALAEAAALSDRLARLVTGLLARARIESGSQQVELTPLRLDQLVEQTVAELVEGMGVPQGEGRGQVSVLLGEQPVIVRGDPELLGQAVRNLVENALRHGGGTPVTVATEPGLVTVTDSGPGVPEQRREAVFRRGVTSGAGTGTGLAIVRWVAELHGGSARLEQAPGGGLRAELRLPEN</sequence>
<dbReference type="GO" id="GO:0005886">
    <property type="term" value="C:plasma membrane"/>
    <property type="evidence" value="ECO:0007669"/>
    <property type="project" value="UniProtKB-SubCell"/>
</dbReference>
<dbReference type="InterPro" id="IPR003661">
    <property type="entry name" value="HisK_dim/P_dom"/>
</dbReference>
<keyword evidence="10 11" id="KW-0472">Membrane</keyword>
<dbReference type="PROSITE" id="PS51257">
    <property type="entry name" value="PROKAR_LIPOPROTEIN"/>
    <property type="match status" value="1"/>
</dbReference>
<dbReference type="InterPro" id="IPR005467">
    <property type="entry name" value="His_kinase_dom"/>
</dbReference>
<dbReference type="InterPro" id="IPR036097">
    <property type="entry name" value="HisK_dim/P_sf"/>
</dbReference>
<dbReference type="PANTHER" id="PTHR45436:SF5">
    <property type="entry name" value="SENSOR HISTIDINE KINASE TRCS"/>
    <property type="match status" value="1"/>
</dbReference>
<dbReference type="Gene3D" id="1.10.287.130">
    <property type="match status" value="1"/>
</dbReference>
<evidence type="ECO:0000256" key="3">
    <source>
        <dbReference type="ARBA" id="ARBA00012438"/>
    </source>
</evidence>
<dbReference type="InterPro" id="IPR004358">
    <property type="entry name" value="Sig_transdc_His_kin-like_C"/>
</dbReference>
<keyword evidence="14" id="KW-1185">Reference proteome</keyword>
<dbReference type="AlphaFoldDB" id="A0A7W7R4V8"/>
<evidence type="ECO:0000256" key="2">
    <source>
        <dbReference type="ARBA" id="ARBA00004236"/>
    </source>
</evidence>
<dbReference type="PANTHER" id="PTHR45436">
    <property type="entry name" value="SENSOR HISTIDINE KINASE YKOH"/>
    <property type="match status" value="1"/>
</dbReference>
<evidence type="ECO:0000256" key="5">
    <source>
        <dbReference type="ARBA" id="ARBA00022679"/>
    </source>
</evidence>
<keyword evidence="9" id="KW-0902">Two-component regulatory system</keyword>
<evidence type="ECO:0000256" key="9">
    <source>
        <dbReference type="ARBA" id="ARBA00023012"/>
    </source>
</evidence>
<dbReference type="SUPFAM" id="SSF47384">
    <property type="entry name" value="Homodimeric domain of signal transducing histidine kinase"/>
    <property type="match status" value="1"/>
</dbReference>
<accession>A0A7W7R4V8</accession>
<evidence type="ECO:0000256" key="10">
    <source>
        <dbReference type="ARBA" id="ARBA00023136"/>
    </source>
</evidence>
<gene>
    <name evidence="13" type="ORF">FHR34_004450</name>
</gene>
<name>A0A7W7R4V8_KITKI</name>
<evidence type="ECO:0000256" key="11">
    <source>
        <dbReference type="SAM" id="Phobius"/>
    </source>
</evidence>
<dbReference type="GO" id="GO:0000155">
    <property type="term" value="F:phosphorelay sensor kinase activity"/>
    <property type="evidence" value="ECO:0007669"/>
    <property type="project" value="InterPro"/>
</dbReference>
<comment type="caution">
    <text evidence="13">The sequence shown here is derived from an EMBL/GenBank/DDBJ whole genome shotgun (WGS) entry which is preliminary data.</text>
</comment>